<proteinExistence type="predicted"/>
<evidence type="ECO:0000313" key="3">
    <source>
        <dbReference type="Proteomes" id="UP000287166"/>
    </source>
</evidence>
<dbReference type="AlphaFoldDB" id="A0A401GXJ8"/>
<dbReference type="GeneID" id="38783872"/>
<dbReference type="Pfam" id="PF10175">
    <property type="entry name" value="MPP6"/>
    <property type="match status" value="1"/>
</dbReference>
<feature type="compositionally biased region" description="Basic and acidic residues" evidence="1">
    <location>
        <begin position="210"/>
        <end position="221"/>
    </location>
</feature>
<feature type="region of interest" description="Disordered" evidence="1">
    <location>
        <begin position="182"/>
        <end position="235"/>
    </location>
</feature>
<reference evidence="2 3" key="1">
    <citation type="journal article" date="2018" name="Sci. Rep.">
        <title>Genome sequence of the cauliflower mushroom Sparassis crispa (Hanabiratake) and its association with beneficial usage.</title>
        <authorList>
            <person name="Kiyama R."/>
            <person name="Furutani Y."/>
            <person name="Kawaguchi K."/>
            <person name="Nakanishi T."/>
        </authorList>
    </citation>
    <scope>NUCLEOTIDE SEQUENCE [LARGE SCALE GENOMIC DNA]</scope>
</reference>
<dbReference type="STRING" id="139825.A0A401GXJ8"/>
<evidence type="ECO:0000313" key="2">
    <source>
        <dbReference type="EMBL" id="GBE86955.1"/>
    </source>
</evidence>
<dbReference type="Proteomes" id="UP000287166">
    <property type="component" value="Unassembled WGS sequence"/>
</dbReference>
<dbReference type="InParanoid" id="A0A401GXJ8"/>
<dbReference type="EMBL" id="BFAD01000010">
    <property type="protein sequence ID" value="GBE86955.1"/>
    <property type="molecule type" value="Genomic_DNA"/>
</dbReference>
<feature type="compositionally biased region" description="Basic and acidic residues" evidence="1">
    <location>
        <begin position="96"/>
        <end position="117"/>
    </location>
</feature>
<protein>
    <submittedName>
        <fullName evidence="2">Uncharacterized protein</fullName>
    </submittedName>
</protein>
<sequence>MASKTGKTLSNATLSLRFMQNAQRAKMQAQVEAEQAKIRDEAEWEVSKEVKEAWGISSISGSDRSVTHETSYVPFLFSSEGVAAGPSRVRGRRTFNHGEETIPKEKNDATDAEKKAPADTAEPPLSTKRPTSISGFKVPVSTTQMGSKKARKKTVQMLIHETPAVQLPFSLPATPETASAPAPLTTGFMKPAGIDDPIAGPGSAPAALKRQREQDPIRDHSGMGSAKRKKSTNVS</sequence>
<dbReference type="OrthoDB" id="3251271at2759"/>
<accession>A0A401GXJ8</accession>
<feature type="compositionally biased region" description="Polar residues" evidence="1">
    <location>
        <begin position="128"/>
        <end position="146"/>
    </location>
</feature>
<evidence type="ECO:0000256" key="1">
    <source>
        <dbReference type="SAM" id="MobiDB-lite"/>
    </source>
</evidence>
<organism evidence="2 3">
    <name type="scientific">Sparassis crispa</name>
    <dbReference type="NCBI Taxonomy" id="139825"/>
    <lineage>
        <taxon>Eukaryota</taxon>
        <taxon>Fungi</taxon>
        <taxon>Dikarya</taxon>
        <taxon>Basidiomycota</taxon>
        <taxon>Agaricomycotina</taxon>
        <taxon>Agaricomycetes</taxon>
        <taxon>Polyporales</taxon>
        <taxon>Sparassidaceae</taxon>
        <taxon>Sparassis</taxon>
    </lineage>
</organism>
<keyword evidence="3" id="KW-1185">Reference proteome</keyword>
<feature type="region of interest" description="Disordered" evidence="1">
    <location>
        <begin position="86"/>
        <end position="149"/>
    </location>
</feature>
<dbReference type="RefSeq" id="XP_027617868.1">
    <property type="nucleotide sequence ID" value="XM_027762067.1"/>
</dbReference>
<feature type="compositionally biased region" description="Basic residues" evidence="1">
    <location>
        <begin position="226"/>
        <end position="235"/>
    </location>
</feature>
<name>A0A401GXJ8_9APHY</name>
<comment type="caution">
    <text evidence="2">The sequence shown here is derived from an EMBL/GenBank/DDBJ whole genome shotgun (WGS) entry which is preliminary data.</text>
</comment>
<gene>
    <name evidence="2" type="ORF">SCP_1001990</name>
</gene>